<dbReference type="RefSeq" id="WP_032949661.1">
    <property type="nucleotide sequence ID" value="NZ_CAYANS010000002.1"/>
</dbReference>
<sequence length="243" mass="27940">MLTELQQSQIQLPPVLLEANSYRNVYHAHGRYKTIDGKSFVHDDHQYPINTRIGSGVRQDILMAMVTELKAMQRRYSRVFLTRFDLHLPEFTSADAGNEYIRQLFKRLRSRLASRNNGLSEPIIDFAYGWVCEQENASQPHYHCWIALPHRQVRWFGTPDRGIAGVITEIWMKLTGGEATLVNLSKSTKAYPDHYVIHRDAPESLNDPVFWLSYLAKERGKSQTGKGTRLYSTSKLNSKALNS</sequence>
<evidence type="ECO:0000259" key="1">
    <source>
        <dbReference type="Pfam" id="PF11726"/>
    </source>
</evidence>
<accession>A0A7G2ILB1</accession>
<reference evidence="2 3" key="1">
    <citation type="submission" date="2013-10" db="EMBL/GenBank/DDBJ databases">
        <title>Antibiotic resistance diversity of beta-lactamase producers in the General Hospital Vienna.</title>
        <authorList>
            <person name="Barisic I."/>
            <person name="Mitteregger D."/>
            <person name="Hirschl A.M."/>
            <person name="Noehammer C."/>
            <person name="Wiesinger-Mayr H."/>
        </authorList>
    </citation>
    <scope>NUCLEOTIDE SEQUENCE [LARGE SCALE GENOMIC DNA]</scope>
    <source>
        <strain evidence="2 3">ISC11</strain>
    </source>
</reference>
<proteinExistence type="predicted"/>
<dbReference type="EMBL" id="CBWP010000021">
    <property type="protein sequence ID" value="CDL37141.1"/>
    <property type="molecule type" value="Genomic_DNA"/>
</dbReference>
<name>A0A7G2ILB1_CITFR</name>
<dbReference type="Proteomes" id="UP000019194">
    <property type="component" value="Unassembled WGS sequence"/>
</dbReference>
<dbReference type="AlphaFoldDB" id="A0A7G2ILB1"/>
<protein>
    <recommendedName>
        <fullName evidence="1">YagK/YfjJ C-terminal domain-containing protein</fullName>
    </recommendedName>
</protein>
<dbReference type="InterPro" id="IPR057271">
    <property type="entry name" value="YagK_YfjJ_C"/>
</dbReference>
<evidence type="ECO:0000313" key="2">
    <source>
        <dbReference type="EMBL" id="CDL37141.1"/>
    </source>
</evidence>
<organism evidence="2 3">
    <name type="scientific">Citrobacter freundii</name>
    <dbReference type="NCBI Taxonomy" id="546"/>
    <lineage>
        <taxon>Bacteria</taxon>
        <taxon>Pseudomonadati</taxon>
        <taxon>Pseudomonadota</taxon>
        <taxon>Gammaproteobacteria</taxon>
        <taxon>Enterobacterales</taxon>
        <taxon>Enterobacteriaceae</taxon>
        <taxon>Citrobacter</taxon>
        <taxon>Citrobacter freundii complex</taxon>
    </lineage>
</organism>
<comment type="caution">
    <text evidence="2">The sequence shown here is derived from an EMBL/GenBank/DDBJ whole genome shotgun (WGS) entry which is preliminary data.</text>
</comment>
<evidence type="ECO:0000313" key="3">
    <source>
        <dbReference type="Proteomes" id="UP000019194"/>
    </source>
</evidence>
<dbReference type="Pfam" id="PF11726">
    <property type="entry name" value="YagK_YfjJ_C"/>
    <property type="match status" value="1"/>
</dbReference>
<feature type="domain" description="YagK/YfjJ C-terminal" evidence="1">
    <location>
        <begin position="74"/>
        <end position="228"/>
    </location>
</feature>